<reference evidence="3" key="1">
    <citation type="journal article" date="2017" name="Nat. Ecol. Evol.">
        <title>Genome expansion and lineage-specific genetic innovations in the forest pathogenic fungi Armillaria.</title>
        <authorList>
            <person name="Sipos G."/>
            <person name="Prasanna A.N."/>
            <person name="Walter M.C."/>
            <person name="O'Connor E."/>
            <person name="Balint B."/>
            <person name="Krizsan K."/>
            <person name="Kiss B."/>
            <person name="Hess J."/>
            <person name="Varga T."/>
            <person name="Slot J."/>
            <person name="Riley R."/>
            <person name="Boka B."/>
            <person name="Rigling D."/>
            <person name="Barry K."/>
            <person name="Lee J."/>
            <person name="Mihaltcheva S."/>
            <person name="LaButti K."/>
            <person name="Lipzen A."/>
            <person name="Waldron R."/>
            <person name="Moloney N.M."/>
            <person name="Sperisen C."/>
            <person name="Kredics L."/>
            <person name="Vagvoelgyi C."/>
            <person name="Patrignani A."/>
            <person name="Fitzpatrick D."/>
            <person name="Nagy I."/>
            <person name="Doyle S."/>
            <person name="Anderson J.B."/>
            <person name="Grigoriev I.V."/>
            <person name="Gueldener U."/>
            <person name="Muensterkoetter M."/>
            <person name="Nagy L.G."/>
        </authorList>
    </citation>
    <scope>NUCLEOTIDE SEQUENCE [LARGE SCALE GENOMIC DNA]</scope>
    <source>
        <strain evidence="3">Ar21-2</strain>
    </source>
</reference>
<proteinExistence type="predicted"/>
<accession>A0A2H3DDJ8</accession>
<keyword evidence="3" id="KW-1185">Reference proteome</keyword>
<dbReference type="EMBL" id="KZ293657">
    <property type="protein sequence ID" value="PBK93291.1"/>
    <property type="molecule type" value="Genomic_DNA"/>
</dbReference>
<organism evidence="2 3">
    <name type="scientific">Armillaria gallica</name>
    <name type="common">Bulbous honey fungus</name>
    <name type="synonym">Armillaria bulbosa</name>
    <dbReference type="NCBI Taxonomy" id="47427"/>
    <lineage>
        <taxon>Eukaryota</taxon>
        <taxon>Fungi</taxon>
        <taxon>Dikarya</taxon>
        <taxon>Basidiomycota</taxon>
        <taxon>Agaricomycotina</taxon>
        <taxon>Agaricomycetes</taxon>
        <taxon>Agaricomycetidae</taxon>
        <taxon>Agaricales</taxon>
        <taxon>Marasmiineae</taxon>
        <taxon>Physalacriaceae</taxon>
        <taxon>Armillaria</taxon>
    </lineage>
</organism>
<keyword evidence="1" id="KW-0472">Membrane</keyword>
<dbReference type="InParanoid" id="A0A2H3DDJ8"/>
<gene>
    <name evidence="2" type="ORF">ARMGADRAFT_1030665</name>
</gene>
<feature type="transmembrane region" description="Helical" evidence="1">
    <location>
        <begin position="41"/>
        <end position="65"/>
    </location>
</feature>
<keyword evidence="1" id="KW-0812">Transmembrane</keyword>
<evidence type="ECO:0000313" key="2">
    <source>
        <dbReference type="EMBL" id="PBK93291.1"/>
    </source>
</evidence>
<name>A0A2H3DDJ8_ARMGA</name>
<dbReference type="Proteomes" id="UP000217790">
    <property type="component" value="Unassembled WGS sequence"/>
</dbReference>
<dbReference type="AlphaFoldDB" id="A0A2H3DDJ8"/>
<evidence type="ECO:0000256" key="1">
    <source>
        <dbReference type="SAM" id="Phobius"/>
    </source>
</evidence>
<protein>
    <submittedName>
        <fullName evidence="2">Uncharacterized protein</fullName>
    </submittedName>
</protein>
<keyword evidence="1" id="KW-1133">Transmembrane helix</keyword>
<evidence type="ECO:0000313" key="3">
    <source>
        <dbReference type="Proteomes" id="UP000217790"/>
    </source>
</evidence>
<sequence length="110" mass="11700">MSERQIKVSNGNAYTLQQDLTVNKHSDLIYVAPIQEGGNSLAGALASIMAAIARVVVVIGIVALASGSRVTVFENSGGIQQTVLSAEGSPDDTEVTIEPHHRYITNFNFD</sequence>